<evidence type="ECO:0000313" key="2">
    <source>
        <dbReference type="Proteomes" id="UP000282323"/>
    </source>
</evidence>
<sequence>MELTVRVGNYRYDGAMTLTLTRSGAFTPAKHLGEKLRGADSDPQTDEMRRVLVAVFADVGGIVEQDDNHTLSVTNTTFVALCRRHDLDAT</sequence>
<name>A0A3N6MNG4_NATCH</name>
<evidence type="ECO:0000313" key="1">
    <source>
        <dbReference type="EMBL" id="RQG97651.1"/>
    </source>
</evidence>
<comment type="caution">
    <text evidence="1">The sequence shown here is derived from an EMBL/GenBank/DDBJ whole genome shotgun (WGS) entry which is preliminary data.</text>
</comment>
<protein>
    <submittedName>
        <fullName evidence="1">Uncharacterized protein</fullName>
    </submittedName>
</protein>
<accession>A0A3N6MNG4</accession>
<proteinExistence type="predicted"/>
<organism evidence="1 2">
    <name type="scientific">Natrarchaeobius chitinivorans</name>
    <dbReference type="NCBI Taxonomy" id="1679083"/>
    <lineage>
        <taxon>Archaea</taxon>
        <taxon>Methanobacteriati</taxon>
        <taxon>Methanobacteriota</taxon>
        <taxon>Stenosarchaea group</taxon>
        <taxon>Halobacteria</taxon>
        <taxon>Halobacteriales</taxon>
        <taxon>Natrialbaceae</taxon>
        <taxon>Natrarchaeobius</taxon>
    </lineage>
</organism>
<reference evidence="1 2" key="1">
    <citation type="submission" date="2018-10" db="EMBL/GenBank/DDBJ databases">
        <title>Natrarchaeobius chitinivorans gen. nov., sp. nov., and Natrarchaeobius haloalkaliphilus sp. nov., alkaliphilic, chitin-utilizing haloarchaea from hypersaline alkaline lakes.</title>
        <authorList>
            <person name="Sorokin D.Y."/>
            <person name="Elcheninov A.G."/>
            <person name="Kostrikina N.A."/>
            <person name="Bale N.J."/>
            <person name="Sinninghe Damste J.S."/>
            <person name="Khijniak T.V."/>
            <person name="Kublanov I.V."/>
            <person name="Toshchakov S.V."/>
        </authorList>
    </citation>
    <scope>NUCLEOTIDE SEQUENCE [LARGE SCALE GENOMIC DNA]</scope>
    <source>
        <strain evidence="1 2">AArcht4T</strain>
    </source>
</reference>
<keyword evidence="2" id="KW-1185">Reference proteome</keyword>
<dbReference type="EMBL" id="REGA01000001">
    <property type="protein sequence ID" value="RQG97651.1"/>
    <property type="molecule type" value="Genomic_DNA"/>
</dbReference>
<dbReference type="Proteomes" id="UP000282323">
    <property type="component" value="Unassembled WGS sequence"/>
</dbReference>
<dbReference type="AlphaFoldDB" id="A0A3N6MNG4"/>
<gene>
    <name evidence="1" type="ORF">EA473_00010</name>
</gene>